<keyword evidence="6" id="KW-0812">Transmembrane</keyword>
<evidence type="ECO:0000256" key="2">
    <source>
        <dbReference type="ARBA" id="ARBA00010617"/>
    </source>
</evidence>
<accession>A0ABM3QL74</accession>
<reference evidence="8" key="2">
    <citation type="submission" date="2025-08" db="UniProtKB">
        <authorList>
            <consortium name="RefSeq"/>
        </authorList>
    </citation>
    <scope>IDENTIFICATION</scope>
    <source>
        <tissue evidence="8">Leaf</tissue>
    </source>
</reference>
<dbReference type="SUPFAM" id="SSF48264">
    <property type="entry name" value="Cytochrome P450"/>
    <property type="match status" value="1"/>
</dbReference>
<dbReference type="Pfam" id="PF00067">
    <property type="entry name" value="p450"/>
    <property type="match status" value="1"/>
</dbReference>
<proteinExistence type="inferred from homology"/>
<evidence type="ECO:0000256" key="3">
    <source>
        <dbReference type="ARBA" id="ARBA00022723"/>
    </source>
</evidence>
<dbReference type="Gene3D" id="1.10.630.10">
    <property type="entry name" value="Cytochrome P450"/>
    <property type="match status" value="1"/>
</dbReference>
<keyword evidence="6" id="KW-0472">Membrane</keyword>
<keyword evidence="4" id="KW-0560">Oxidoreductase</keyword>
<organism evidence="7 8">
    <name type="scientific">Spinacia oleracea</name>
    <name type="common">Spinach</name>
    <dbReference type="NCBI Taxonomy" id="3562"/>
    <lineage>
        <taxon>Eukaryota</taxon>
        <taxon>Viridiplantae</taxon>
        <taxon>Streptophyta</taxon>
        <taxon>Embryophyta</taxon>
        <taxon>Tracheophyta</taxon>
        <taxon>Spermatophyta</taxon>
        <taxon>Magnoliopsida</taxon>
        <taxon>eudicotyledons</taxon>
        <taxon>Gunneridae</taxon>
        <taxon>Pentapetalae</taxon>
        <taxon>Caryophyllales</taxon>
        <taxon>Chenopodiaceae</taxon>
        <taxon>Chenopodioideae</taxon>
        <taxon>Anserineae</taxon>
        <taxon>Spinacia</taxon>
    </lineage>
</organism>
<dbReference type="PRINTS" id="PR00463">
    <property type="entry name" value="EP450I"/>
</dbReference>
<dbReference type="GeneID" id="130460699"/>
<keyword evidence="7" id="KW-1185">Reference proteome</keyword>
<keyword evidence="5" id="KW-0408">Iron</keyword>
<protein>
    <submittedName>
        <fullName evidence="8">Alkane hydroxylase MAH1-like</fullName>
    </submittedName>
</protein>
<reference evidence="7" key="1">
    <citation type="journal article" date="2021" name="Nat. Commun.">
        <title>Genomic analyses provide insights into spinach domestication and the genetic basis of agronomic traits.</title>
        <authorList>
            <person name="Cai X."/>
            <person name="Sun X."/>
            <person name="Xu C."/>
            <person name="Sun H."/>
            <person name="Wang X."/>
            <person name="Ge C."/>
            <person name="Zhang Z."/>
            <person name="Wang Q."/>
            <person name="Fei Z."/>
            <person name="Jiao C."/>
            <person name="Wang Q."/>
        </authorList>
    </citation>
    <scope>NUCLEOTIDE SEQUENCE [LARGE SCALE GENOMIC DNA]</scope>
    <source>
        <strain evidence="7">cv. Varoflay</strain>
    </source>
</reference>
<evidence type="ECO:0000256" key="4">
    <source>
        <dbReference type="ARBA" id="ARBA00023002"/>
    </source>
</evidence>
<evidence type="ECO:0000313" key="8">
    <source>
        <dbReference type="RefSeq" id="XP_056684117.1"/>
    </source>
</evidence>
<evidence type="ECO:0000256" key="5">
    <source>
        <dbReference type="ARBA" id="ARBA00023004"/>
    </source>
</evidence>
<dbReference type="Proteomes" id="UP000813463">
    <property type="component" value="Chromosome 1"/>
</dbReference>
<comment type="cofactor">
    <cofactor evidence="1">
        <name>heme</name>
        <dbReference type="ChEBI" id="CHEBI:30413"/>
    </cofactor>
</comment>
<keyword evidence="3" id="KW-0479">Metal-binding</keyword>
<dbReference type="RefSeq" id="XP_056684117.1">
    <property type="nucleotide sequence ID" value="XM_056828139.1"/>
</dbReference>
<evidence type="ECO:0000313" key="7">
    <source>
        <dbReference type="Proteomes" id="UP000813463"/>
    </source>
</evidence>
<comment type="similarity">
    <text evidence="2">Belongs to the cytochrome P450 family.</text>
</comment>
<dbReference type="PRINTS" id="PR00385">
    <property type="entry name" value="P450"/>
</dbReference>
<name>A0ABM3QL74_SPIOL</name>
<sequence>MDDQENATIPIISSKNNGVGVGGDKFLRDTIINIFMAGGDTTSVAFTWFFYLLVKYPQVTAKIREELDAILITQSNYKDDDFVKNFSDNNKKLVYLHAALCESLRMYPPLLFNHKTSVKSDVLPSGHKVGPNTEIYFDMYAMGRMKSLWGDDCNEFKPERWITKQGNFKLEPSNKLLAFGAGPRICQGRSMTFIQMKIVIAAIIPKYDIVAVEGHQVVPDVSIVLQMKHGFKVKIVRRPSIPLHDS</sequence>
<dbReference type="InterPro" id="IPR002401">
    <property type="entry name" value="Cyt_P450_E_grp-I"/>
</dbReference>
<dbReference type="InterPro" id="IPR001128">
    <property type="entry name" value="Cyt_P450"/>
</dbReference>
<keyword evidence="6" id="KW-1133">Transmembrane helix</keyword>
<evidence type="ECO:0000256" key="1">
    <source>
        <dbReference type="ARBA" id="ARBA00001971"/>
    </source>
</evidence>
<dbReference type="InterPro" id="IPR036396">
    <property type="entry name" value="Cyt_P450_sf"/>
</dbReference>
<feature type="transmembrane region" description="Helical" evidence="6">
    <location>
        <begin position="31"/>
        <end position="54"/>
    </location>
</feature>
<gene>
    <name evidence="8" type="primary">LOC130460699</name>
</gene>
<dbReference type="PANTHER" id="PTHR24296">
    <property type="entry name" value="CYTOCHROME P450"/>
    <property type="match status" value="1"/>
</dbReference>
<evidence type="ECO:0000256" key="6">
    <source>
        <dbReference type="SAM" id="Phobius"/>
    </source>
</evidence>